<dbReference type="Gene3D" id="1.10.20.140">
    <property type="match status" value="1"/>
</dbReference>
<dbReference type="SUPFAM" id="SSF52540">
    <property type="entry name" value="P-loop containing nucleoside triphosphate hydrolases"/>
    <property type="match status" value="1"/>
</dbReference>
<keyword evidence="6 10" id="KW-0547">Nucleotide-binding</keyword>
<protein>
    <recommendedName>
        <fullName evidence="10">tRNA dimethylallyltransferase</fullName>
        <ecNumber evidence="10">2.5.1.75</ecNumber>
    </recommendedName>
    <alternativeName>
        <fullName evidence="10">Dimethylallyl diphosphate:tRNA dimethylallyltransferase</fullName>
        <shortName evidence="10">DMAPP:tRNA dimethylallyltransferase</shortName>
        <shortName evidence="10">DMATase</shortName>
    </alternativeName>
    <alternativeName>
        <fullName evidence="10">Isopentenyl-diphosphate:tRNA isopentenyltransferase</fullName>
        <shortName evidence="10">IPP transferase</shortName>
        <shortName evidence="10">IPPT</shortName>
        <shortName evidence="10">IPTase</shortName>
    </alternativeName>
</protein>
<comment type="function">
    <text evidence="2 10 12">Catalyzes the transfer of a dimethylallyl group onto the adenine at position 37 in tRNAs that read codons beginning with uridine, leading to the formation of N6-(dimethylallyl)adenosine (i(6)A).</text>
</comment>
<comment type="caution">
    <text evidence="14">The sequence shown here is derived from an EMBL/GenBank/DDBJ whole genome shotgun (WGS) entry which is preliminary data.</text>
</comment>
<evidence type="ECO:0000256" key="7">
    <source>
        <dbReference type="ARBA" id="ARBA00022840"/>
    </source>
</evidence>
<dbReference type="PANTHER" id="PTHR11088">
    <property type="entry name" value="TRNA DIMETHYLALLYLTRANSFERASE"/>
    <property type="match status" value="1"/>
</dbReference>
<comment type="similarity">
    <text evidence="3 10 13">Belongs to the IPP transferase family.</text>
</comment>
<keyword evidence="5 10" id="KW-0819">tRNA processing</keyword>
<dbReference type="Gene3D" id="3.40.50.300">
    <property type="entry name" value="P-loop containing nucleotide triphosphate hydrolases"/>
    <property type="match status" value="1"/>
</dbReference>
<evidence type="ECO:0000313" key="15">
    <source>
        <dbReference type="Proteomes" id="UP000238801"/>
    </source>
</evidence>
<evidence type="ECO:0000256" key="11">
    <source>
        <dbReference type="RuleBase" id="RU003783"/>
    </source>
</evidence>
<comment type="catalytic activity">
    <reaction evidence="9 10 11">
        <text>adenosine(37) in tRNA + dimethylallyl diphosphate = N(6)-dimethylallyladenosine(37) in tRNA + diphosphate</text>
        <dbReference type="Rhea" id="RHEA:26482"/>
        <dbReference type="Rhea" id="RHEA-COMP:10162"/>
        <dbReference type="Rhea" id="RHEA-COMP:10375"/>
        <dbReference type="ChEBI" id="CHEBI:33019"/>
        <dbReference type="ChEBI" id="CHEBI:57623"/>
        <dbReference type="ChEBI" id="CHEBI:74411"/>
        <dbReference type="ChEBI" id="CHEBI:74415"/>
        <dbReference type="EC" id="2.5.1.75"/>
    </reaction>
</comment>
<reference evidence="14 15" key="1">
    <citation type="submission" date="2018-03" db="EMBL/GenBank/DDBJ databases">
        <title>Genomic Encyclopedia of Archaeal and Bacterial Type Strains, Phase II (KMG-II): from individual species to whole genera.</title>
        <authorList>
            <person name="Goeker M."/>
        </authorList>
    </citation>
    <scope>NUCLEOTIDE SEQUENCE [LARGE SCALE GENOMIC DNA]</scope>
    <source>
        <strain evidence="14 15">DSM 29318</strain>
    </source>
</reference>
<sequence>MLHPKDYPSAEVPVLLAGPTASGKTALAIAIAAAQGRDVVNADALQAWADWRILTARPSPAEEAAVPHHLYGHLGWDEDWSVGHWLRGVAPFLQARPAPVIVGGTGLAFAALTEGLAEIPAIPEGIRAEARAAPAEALLAQLDERTKARIDTRNPARTRRAWEVLRATGRPLADWQDETPPPLLPPARAAAFRIDAPPQLLNARIEARFDAMISEGALEEVGANLLRDPSRPAAAAIAAPELSAHLRGEMTLAEARDRAVAATRRYAKRQRTWARARMGGWTPLPLS</sequence>
<evidence type="ECO:0000256" key="10">
    <source>
        <dbReference type="HAMAP-Rule" id="MF_00185"/>
    </source>
</evidence>
<dbReference type="GO" id="GO:0052381">
    <property type="term" value="F:tRNA dimethylallyltransferase activity"/>
    <property type="evidence" value="ECO:0007669"/>
    <property type="project" value="UniProtKB-UniRule"/>
</dbReference>
<name>A0A2T0X830_9RHOB</name>
<gene>
    <name evidence="10" type="primary">miaA</name>
    <name evidence="14" type="ORF">BCF33_0699</name>
</gene>
<dbReference type="PANTHER" id="PTHR11088:SF60">
    <property type="entry name" value="TRNA DIMETHYLALLYLTRANSFERASE"/>
    <property type="match status" value="1"/>
</dbReference>
<dbReference type="Proteomes" id="UP000238801">
    <property type="component" value="Unassembled WGS sequence"/>
</dbReference>
<dbReference type="Pfam" id="PF01715">
    <property type="entry name" value="IPPT"/>
    <property type="match status" value="1"/>
</dbReference>
<evidence type="ECO:0000313" key="14">
    <source>
        <dbReference type="EMBL" id="PRY95086.1"/>
    </source>
</evidence>
<evidence type="ECO:0000256" key="12">
    <source>
        <dbReference type="RuleBase" id="RU003784"/>
    </source>
</evidence>
<evidence type="ECO:0000256" key="4">
    <source>
        <dbReference type="ARBA" id="ARBA00022679"/>
    </source>
</evidence>
<dbReference type="InterPro" id="IPR039657">
    <property type="entry name" value="Dimethylallyltransferase"/>
</dbReference>
<dbReference type="GO" id="GO:0006400">
    <property type="term" value="P:tRNA modification"/>
    <property type="evidence" value="ECO:0007669"/>
    <property type="project" value="TreeGrafter"/>
</dbReference>
<evidence type="ECO:0000256" key="2">
    <source>
        <dbReference type="ARBA" id="ARBA00003213"/>
    </source>
</evidence>
<evidence type="ECO:0000256" key="1">
    <source>
        <dbReference type="ARBA" id="ARBA00001946"/>
    </source>
</evidence>
<evidence type="ECO:0000256" key="8">
    <source>
        <dbReference type="ARBA" id="ARBA00022842"/>
    </source>
</evidence>
<evidence type="ECO:0000256" key="9">
    <source>
        <dbReference type="ARBA" id="ARBA00049563"/>
    </source>
</evidence>
<evidence type="ECO:0000256" key="3">
    <source>
        <dbReference type="ARBA" id="ARBA00005842"/>
    </source>
</evidence>
<dbReference type="AlphaFoldDB" id="A0A2T0X830"/>
<comment type="cofactor">
    <cofactor evidence="1 10">
        <name>Mg(2+)</name>
        <dbReference type="ChEBI" id="CHEBI:18420"/>
    </cofactor>
</comment>
<keyword evidence="15" id="KW-1185">Reference proteome</keyword>
<feature type="binding site" evidence="10">
    <location>
        <begin position="18"/>
        <end position="25"/>
    </location>
    <ligand>
        <name>ATP</name>
        <dbReference type="ChEBI" id="CHEBI:30616"/>
    </ligand>
</feature>
<evidence type="ECO:0000256" key="5">
    <source>
        <dbReference type="ARBA" id="ARBA00022694"/>
    </source>
</evidence>
<feature type="binding site" evidence="10">
    <location>
        <begin position="20"/>
        <end position="25"/>
    </location>
    <ligand>
        <name>substrate</name>
    </ligand>
</feature>
<keyword evidence="4 10" id="KW-0808">Transferase</keyword>
<dbReference type="EC" id="2.5.1.75" evidence="10"/>
<organism evidence="14 15">
    <name type="scientific">Hasllibacter halocynthiae</name>
    <dbReference type="NCBI Taxonomy" id="595589"/>
    <lineage>
        <taxon>Bacteria</taxon>
        <taxon>Pseudomonadati</taxon>
        <taxon>Pseudomonadota</taxon>
        <taxon>Alphaproteobacteria</taxon>
        <taxon>Rhodobacterales</taxon>
        <taxon>Roseobacteraceae</taxon>
        <taxon>Hasllibacter</taxon>
    </lineage>
</organism>
<dbReference type="InterPro" id="IPR018022">
    <property type="entry name" value="IPT"/>
</dbReference>
<accession>A0A2T0X830</accession>
<feature type="site" description="Interaction with substrate tRNA" evidence="10">
    <location>
        <position position="105"/>
    </location>
</feature>
<dbReference type="InterPro" id="IPR027417">
    <property type="entry name" value="P-loop_NTPase"/>
</dbReference>
<proteinExistence type="inferred from homology"/>
<evidence type="ECO:0000256" key="6">
    <source>
        <dbReference type="ARBA" id="ARBA00022741"/>
    </source>
</evidence>
<keyword evidence="8 10" id="KW-0460">Magnesium</keyword>
<dbReference type="NCBIfam" id="TIGR00174">
    <property type="entry name" value="miaA"/>
    <property type="match status" value="1"/>
</dbReference>
<feature type="site" description="Interaction with substrate tRNA" evidence="10">
    <location>
        <position position="127"/>
    </location>
</feature>
<dbReference type="HAMAP" id="MF_00185">
    <property type="entry name" value="IPP_trans"/>
    <property type="match status" value="1"/>
</dbReference>
<evidence type="ECO:0000256" key="13">
    <source>
        <dbReference type="RuleBase" id="RU003785"/>
    </source>
</evidence>
<comment type="caution">
    <text evidence="10">Lacks conserved residue(s) required for the propagation of feature annotation.</text>
</comment>
<comment type="subunit">
    <text evidence="10">Monomer.</text>
</comment>
<dbReference type="OrthoDB" id="9776390at2"/>
<keyword evidence="7 10" id="KW-0067">ATP-binding</keyword>
<dbReference type="EMBL" id="PVTT01000001">
    <property type="protein sequence ID" value="PRY95086.1"/>
    <property type="molecule type" value="Genomic_DNA"/>
</dbReference>
<dbReference type="GO" id="GO:0005524">
    <property type="term" value="F:ATP binding"/>
    <property type="evidence" value="ECO:0007669"/>
    <property type="project" value="UniProtKB-UniRule"/>
</dbReference>